<accession>A0AAD6ZW72</accession>
<organism evidence="1 2">
    <name type="scientific">Mycena albidolilacea</name>
    <dbReference type="NCBI Taxonomy" id="1033008"/>
    <lineage>
        <taxon>Eukaryota</taxon>
        <taxon>Fungi</taxon>
        <taxon>Dikarya</taxon>
        <taxon>Basidiomycota</taxon>
        <taxon>Agaricomycotina</taxon>
        <taxon>Agaricomycetes</taxon>
        <taxon>Agaricomycetidae</taxon>
        <taxon>Agaricales</taxon>
        <taxon>Marasmiineae</taxon>
        <taxon>Mycenaceae</taxon>
        <taxon>Mycena</taxon>
    </lineage>
</organism>
<dbReference type="AlphaFoldDB" id="A0AAD6ZW72"/>
<gene>
    <name evidence="1" type="ORF">DFH08DRAFT_1013036</name>
</gene>
<dbReference type="Proteomes" id="UP001218218">
    <property type="component" value="Unassembled WGS sequence"/>
</dbReference>
<name>A0AAD6ZW72_9AGAR</name>
<sequence length="305" mass="33846">MPKHPILYFDDGTLILKVGDGSGMLYNVYRSPLMLRSAFFGGMLTLPTPTSPPHSLTSNAKGYLATAKEKEATTDETALELPAQFTAAEIEKFLDFIFLQGSSWSRTVPDLNSACAILKISHFFAVDTGIDFARHHLDHHPALGPVFRLKMGFDYHIKEWISMGFDELMAVPINDISAEDESIMGWATYRALARAQAAVLDYRLTLLLQIPTPNHCNWCTSHSYCAGEWERMWMSKSGVFGALVKEELAGAEILEMLDLYAVGGMNRECHRRTCEGLKGPSSILRGEEALIDQAIAELLKQQGIA</sequence>
<reference evidence="1" key="1">
    <citation type="submission" date="2023-03" db="EMBL/GenBank/DDBJ databases">
        <title>Massive genome expansion in bonnet fungi (Mycena s.s.) driven by repeated elements and novel gene families across ecological guilds.</title>
        <authorList>
            <consortium name="Lawrence Berkeley National Laboratory"/>
            <person name="Harder C.B."/>
            <person name="Miyauchi S."/>
            <person name="Viragh M."/>
            <person name="Kuo A."/>
            <person name="Thoen E."/>
            <person name="Andreopoulos B."/>
            <person name="Lu D."/>
            <person name="Skrede I."/>
            <person name="Drula E."/>
            <person name="Henrissat B."/>
            <person name="Morin E."/>
            <person name="Kohler A."/>
            <person name="Barry K."/>
            <person name="LaButti K."/>
            <person name="Morin E."/>
            <person name="Salamov A."/>
            <person name="Lipzen A."/>
            <person name="Mereny Z."/>
            <person name="Hegedus B."/>
            <person name="Baldrian P."/>
            <person name="Stursova M."/>
            <person name="Weitz H."/>
            <person name="Taylor A."/>
            <person name="Grigoriev I.V."/>
            <person name="Nagy L.G."/>
            <person name="Martin F."/>
            <person name="Kauserud H."/>
        </authorList>
    </citation>
    <scope>NUCLEOTIDE SEQUENCE</scope>
    <source>
        <strain evidence="1">CBHHK002</strain>
    </source>
</reference>
<evidence type="ECO:0000313" key="2">
    <source>
        <dbReference type="Proteomes" id="UP001218218"/>
    </source>
</evidence>
<protein>
    <submittedName>
        <fullName evidence="1">Uncharacterized protein</fullName>
    </submittedName>
</protein>
<dbReference type="EMBL" id="JARIHO010000026">
    <property type="protein sequence ID" value="KAJ7340850.1"/>
    <property type="molecule type" value="Genomic_DNA"/>
</dbReference>
<keyword evidence="2" id="KW-1185">Reference proteome</keyword>
<evidence type="ECO:0000313" key="1">
    <source>
        <dbReference type="EMBL" id="KAJ7340850.1"/>
    </source>
</evidence>
<comment type="caution">
    <text evidence="1">The sequence shown here is derived from an EMBL/GenBank/DDBJ whole genome shotgun (WGS) entry which is preliminary data.</text>
</comment>
<proteinExistence type="predicted"/>